<sequence length="939" mass="106786">MEPEAEEKKVMRTKRRSRASKIGVRRKGYWKTDNLSESTPSNTTSDLDVDHQTYSTCTESVSHVHICSEVDTFSETATEFYQDTEVDEAEGDHSPPKKKRRIKRKKHLAYRRKQGTKRIGCVLIDDGAKDQDENVTAQGSDSTENSSDSDTDISDSDISLPDDLSLSDIDVECFDVESHIHEPSHLEGTKSGSDIEAAIPDPAATVKQKSDESPSNDPEDFLLSLLGSLKLLLTGNWMCDIEGGKLLRVINLNSEKNAAVDACIYYEHEHKTVGLFVHGLPVPKENNVFRCDTVPDSLNMGSLADYLSQLSARVILFQPCGGIKDHQDLWDISSGFLDYSLSLNSPHFRSAHCDILIHGKRHMCLSCQSQKQKFERQEKRREKEKVDPSIIPDKHLSMEGMKAKKDKYYKMSRGEKLRADRLQRRVNDMQIKLDEALKDEFSSILRANQHKMSPLQKAFWEAQCKVLSLSDKRGMRWHPMLIRLALHLHSLSPTAFEFINTSKVFTLPSSRRLYDYSHFVEAKEGCQAELTRDIKTKISKCGPEDHYSFINLEFDEMHIRSGLVISRSTGELIGYTKLTGVEEEIQKMQDELNNKTYKPRPAKKVLVYLAEGITSNIKDVVAVYSTDDLSSSQLYERTWEVIYHLEDAGIKVLSSSLAESNPKCLWQLFCSQEIQEIVEKQSVSLLKVIETLYELTKKQKFRGHKLTKAHIKLTSFSCMTVRYATQVLSNSVAKSIEDLSNHDSMKLLDTSEVVIFIRLMNKFFDCVNGKVEAGEECTNPDKAPFTNPNDERLNFLENDFLDYFEQWKEDIKNRPGIFTESERNRMIISHKALGALQISVKGIAGAIRYMLVEENAPAVCARVFNQDPLEQYFSKVRRKQGDNRNPTLKSVLDTRLNLHAQGHAALPSAKGNTEAQKKKQFEVDSSPLPSRKVRRKTNE</sequence>
<feature type="compositionally biased region" description="Polar residues" evidence="1">
    <location>
        <begin position="33"/>
        <end position="48"/>
    </location>
</feature>
<dbReference type="InterPro" id="IPR048365">
    <property type="entry name" value="TNP-like_RNaseH_N"/>
</dbReference>
<feature type="compositionally biased region" description="Basic residues" evidence="1">
    <location>
        <begin position="11"/>
        <end position="29"/>
    </location>
</feature>
<protein>
    <submittedName>
        <fullName evidence="5">Transposable element P transposase</fullName>
    </submittedName>
</protein>
<evidence type="ECO:0000256" key="1">
    <source>
        <dbReference type="SAM" id="MobiDB-lite"/>
    </source>
</evidence>
<dbReference type="Pfam" id="PF21789">
    <property type="entry name" value="TNP-like_RNaseH_C"/>
    <property type="match status" value="1"/>
</dbReference>
<feature type="compositionally biased region" description="Basic and acidic residues" evidence="1">
    <location>
        <begin position="1"/>
        <end position="10"/>
    </location>
</feature>
<name>A0AAE1HD25_9NEOP</name>
<evidence type="ECO:0000259" key="2">
    <source>
        <dbReference type="Pfam" id="PF21787"/>
    </source>
</evidence>
<dbReference type="InterPro" id="IPR048367">
    <property type="entry name" value="TNP-like_RNaseH_C"/>
</dbReference>
<feature type="domain" description="Transposable element P transposase-like RNase H" evidence="2">
    <location>
        <begin position="523"/>
        <end position="655"/>
    </location>
</feature>
<accession>A0AAE1HD25</accession>
<dbReference type="Pfam" id="PF21788">
    <property type="entry name" value="TNP-like_GBD"/>
    <property type="match status" value="1"/>
</dbReference>
<feature type="compositionally biased region" description="Basic residues" evidence="1">
    <location>
        <begin position="96"/>
        <end position="114"/>
    </location>
</feature>
<keyword evidence="6" id="KW-1185">Reference proteome</keyword>
<organism evidence="5 6">
    <name type="scientific">Frankliniella fusca</name>
    <dbReference type="NCBI Taxonomy" id="407009"/>
    <lineage>
        <taxon>Eukaryota</taxon>
        <taxon>Metazoa</taxon>
        <taxon>Ecdysozoa</taxon>
        <taxon>Arthropoda</taxon>
        <taxon>Hexapoda</taxon>
        <taxon>Insecta</taxon>
        <taxon>Pterygota</taxon>
        <taxon>Neoptera</taxon>
        <taxon>Paraneoptera</taxon>
        <taxon>Thysanoptera</taxon>
        <taxon>Terebrantia</taxon>
        <taxon>Thripoidea</taxon>
        <taxon>Thripidae</taxon>
        <taxon>Frankliniella</taxon>
    </lineage>
</organism>
<dbReference type="InterPro" id="IPR048366">
    <property type="entry name" value="TNP-like_GBD"/>
</dbReference>
<feature type="region of interest" description="Disordered" evidence="1">
    <location>
        <begin position="83"/>
        <end position="114"/>
    </location>
</feature>
<dbReference type="Proteomes" id="UP001219518">
    <property type="component" value="Unassembled WGS sequence"/>
</dbReference>
<reference evidence="5" key="2">
    <citation type="journal article" date="2023" name="BMC Genomics">
        <title>Pest status, molecular evolution, and epigenetic factors derived from the genome assembly of Frankliniella fusca, a thysanopteran phytovirus vector.</title>
        <authorList>
            <person name="Catto M.A."/>
            <person name="Labadie P.E."/>
            <person name="Jacobson A.L."/>
            <person name="Kennedy G.G."/>
            <person name="Srinivasan R."/>
            <person name="Hunt B.G."/>
        </authorList>
    </citation>
    <scope>NUCLEOTIDE SEQUENCE</scope>
    <source>
        <strain evidence="5">PL_HMW_Pooled</strain>
    </source>
</reference>
<feature type="region of interest" description="Disordered" evidence="1">
    <location>
        <begin position="1"/>
        <end position="48"/>
    </location>
</feature>
<evidence type="ECO:0000259" key="3">
    <source>
        <dbReference type="Pfam" id="PF21788"/>
    </source>
</evidence>
<feature type="region of interest" description="Disordered" evidence="1">
    <location>
        <begin position="132"/>
        <end position="160"/>
    </location>
</feature>
<evidence type="ECO:0000313" key="6">
    <source>
        <dbReference type="Proteomes" id="UP001219518"/>
    </source>
</evidence>
<feature type="domain" description="Transposable element P transposase-like GTP-binding insertion" evidence="3">
    <location>
        <begin position="673"/>
        <end position="777"/>
    </location>
</feature>
<comment type="caution">
    <text evidence="5">The sequence shown here is derived from an EMBL/GenBank/DDBJ whole genome shotgun (WGS) entry which is preliminary data.</text>
</comment>
<feature type="domain" description="Transposable element P transposase-like RNase H C-terminal" evidence="4">
    <location>
        <begin position="864"/>
        <end position="888"/>
    </location>
</feature>
<dbReference type="AlphaFoldDB" id="A0AAE1HD25"/>
<reference evidence="5" key="1">
    <citation type="submission" date="2021-07" db="EMBL/GenBank/DDBJ databases">
        <authorList>
            <person name="Catto M.A."/>
            <person name="Jacobson A."/>
            <person name="Kennedy G."/>
            <person name="Labadie P."/>
            <person name="Hunt B.G."/>
            <person name="Srinivasan R."/>
        </authorList>
    </citation>
    <scope>NUCLEOTIDE SEQUENCE</scope>
    <source>
        <strain evidence="5">PL_HMW_Pooled</strain>
        <tissue evidence="5">Head</tissue>
    </source>
</reference>
<dbReference type="Pfam" id="PF21787">
    <property type="entry name" value="TNP-like_RNaseH_N"/>
    <property type="match status" value="1"/>
</dbReference>
<proteinExistence type="predicted"/>
<gene>
    <name evidence="5" type="ORF">KUF71_000963</name>
</gene>
<evidence type="ECO:0000313" key="5">
    <source>
        <dbReference type="EMBL" id="KAK3918391.1"/>
    </source>
</evidence>
<dbReference type="EMBL" id="JAHWGI010000935">
    <property type="protein sequence ID" value="KAK3918391.1"/>
    <property type="molecule type" value="Genomic_DNA"/>
</dbReference>
<feature type="region of interest" description="Disordered" evidence="1">
    <location>
        <begin position="902"/>
        <end position="939"/>
    </location>
</feature>
<evidence type="ECO:0000259" key="4">
    <source>
        <dbReference type="Pfam" id="PF21789"/>
    </source>
</evidence>